<dbReference type="GO" id="GO:0071978">
    <property type="term" value="P:bacterial-type flagellum-dependent swarming motility"/>
    <property type="evidence" value="ECO:0007669"/>
    <property type="project" value="InterPro"/>
</dbReference>
<gene>
    <name evidence="11" type="ORF">EDC22_101125</name>
</gene>
<dbReference type="AlphaFoldDB" id="A0A4R3MIT2"/>
<keyword evidence="5 9" id="KW-0812">Transmembrane</keyword>
<dbReference type="Proteomes" id="UP000295678">
    <property type="component" value="Unassembled WGS sequence"/>
</dbReference>
<reference evidence="11 12" key="1">
    <citation type="submission" date="2019-03" db="EMBL/GenBank/DDBJ databases">
        <title>Genomic Encyclopedia of Type Strains, Phase IV (KMG-IV): sequencing the most valuable type-strain genomes for metagenomic binning, comparative biology and taxonomic classification.</title>
        <authorList>
            <person name="Goeker M."/>
        </authorList>
    </citation>
    <scope>NUCLEOTIDE SEQUENCE [LARGE SCALE GENOMIC DNA]</scope>
    <source>
        <strain evidence="11 12">DSM 19345</strain>
    </source>
</reference>
<evidence type="ECO:0000313" key="12">
    <source>
        <dbReference type="Proteomes" id="UP000295678"/>
    </source>
</evidence>
<proteinExistence type="inferred from homology"/>
<keyword evidence="4" id="KW-1003">Cell membrane</keyword>
<evidence type="ECO:0000256" key="7">
    <source>
        <dbReference type="ARBA" id="ARBA00022989"/>
    </source>
</evidence>
<dbReference type="EMBL" id="SMAK01000001">
    <property type="protein sequence ID" value="TCT13264.1"/>
    <property type="molecule type" value="Genomic_DNA"/>
</dbReference>
<evidence type="ECO:0000259" key="10">
    <source>
        <dbReference type="Pfam" id="PF01618"/>
    </source>
</evidence>
<evidence type="ECO:0000256" key="5">
    <source>
        <dbReference type="ARBA" id="ARBA00022692"/>
    </source>
</evidence>
<dbReference type="RefSeq" id="WP_132804664.1">
    <property type="nucleotide sequence ID" value="NZ_SMAK01000001.1"/>
</dbReference>
<evidence type="ECO:0000313" key="11">
    <source>
        <dbReference type="EMBL" id="TCT13264.1"/>
    </source>
</evidence>
<dbReference type="OrthoDB" id="9806929at2"/>
<evidence type="ECO:0000256" key="1">
    <source>
        <dbReference type="ARBA" id="ARBA00004651"/>
    </source>
</evidence>
<feature type="transmembrane region" description="Helical" evidence="9">
    <location>
        <begin position="34"/>
        <end position="61"/>
    </location>
</feature>
<keyword evidence="6" id="KW-0283">Flagellar rotation</keyword>
<evidence type="ECO:0000256" key="8">
    <source>
        <dbReference type="ARBA" id="ARBA00023136"/>
    </source>
</evidence>
<evidence type="ECO:0000256" key="3">
    <source>
        <dbReference type="ARBA" id="ARBA00022448"/>
    </source>
</evidence>
<dbReference type="InterPro" id="IPR047055">
    <property type="entry name" value="MotA-like"/>
</dbReference>
<evidence type="ECO:0000256" key="6">
    <source>
        <dbReference type="ARBA" id="ARBA00022779"/>
    </source>
</evidence>
<dbReference type="PANTHER" id="PTHR30433">
    <property type="entry name" value="CHEMOTAXIS PROTEIN MOTA"/>
    <property type="match status" value="1"/>
</dbReference>
<dbReference type="InterPro" id="IPR002898">
    <property type="entry name" value="MotA_ExbB_proton_chnl"/>
</dbReference>
<dbReference type="Pfam" id="PF01618">
    <property type="entry name" value="MotA_ExbB"/>
    <property type="match status" value="1"/>
</dbReference>
<evidence type="ECO:0000256" key="4">
    <source>
        <dbReference type="ARBA" id="ARBA00022475"/>
    </source>
</evidence>
<dbReference type="GO" id="GO:0006935">
    <property type="term" value="P:chemotaxis"/>
    <property type="evidence" value="ECO:0007669"/>
    <property type="project" value="InterPro"/>
</dbReference>
<dbReference type="GO" id="GO:0005886">
    <property type="term" value="C:plasma membrane"/>
    <property type="evidence" value="ECO:0007669"/>
    <property type="project" value="UniProtKB-SubCell"/>
</dbReference>
<organism evidence="11 12">
    <name type="scientific">Tepidamorphus gemmatus</name>
    <dbReference type="NCBI Taxonomy" id="747076"/>
    <lineage>
        <taxon>Bacteria</taxon>
        <taxon>Pseudomonadati</taxon>
        <taxon>Pseudomonadota</taxon>
        <taxon>Alphaproteobacteria</taxon>
        <taxon>Hyphomicrobiales</taxon>
        <taxon>Tepidamorphaceae</taxon>
        <taxon>Tepidamorphus</taxon>
    </lineage>
</organism>
<keyword evidence="12" id="KW-1185">Reference proteome</keyword>
<keyword evidence="8 9" id="KW-0472">Membrane</keyword>
<comment type="caution">
    <text evidence="11">The sequence shown here is derived from an EMBL/GenBank/DDBJ whole genome shotgun (WGS) entry which is preliminary data.</text>
</comment>
<accession>A0A4R3MIT2</accession>
<feature type="domain" description="MotA/TolQ/ExbB proton channel" evidence="10">
    <location>
        <begin position="100"/>
        <end position="213"/>
    </location>
</feature>
<feature type="transmembrane region" description="Helical" evidence="9">
    <location>
        <begin position="180"/>
        <end position="202"/>
    </location>
</feature>
<dbReference type="PANTHER" id="PTHR30433:SF2">
    <property type="entry name" value="MOTILITY PROTEIN A"/>
    <property type="match status" value="1"/>
</dbReference>
<sequence length="256" mass="27368">MDIATILGILFGTGVVAAAIFVGGDFGLFVDIPSILIVVGGAMAATMIRFPITGIASALALGGRIAFTHKKTEPRQLIDEIARLAEIARKQGPLGLENAETEDEFLAKGLQYIADGYDPEFIRESLERERDLNLERLEEGQRIFKAIGDSAPAFGMIGTLVGLVQMLANMGDPSSIGPAMAIALLTTLYGALIANLIALPIADKLALKAKVEEVNQTLVLDGILQIRDSKSPALIREMLVAYLPQKHRDELAAMAT</sequence>
<name>A0A4R3MIT2_9HYPH</name>
<keyword evidence="7 9" id="KW-1133">Transmembrane helix</keyword>
<evidence type="ECO:0000256" key="2">
    <source>
        <dbReference type="ARBA" id="ARBA00008038"/>
    </source>
</evidence>
<comment type="subcellular location">
    <subcellularLocation>
        <location evidence="1">Cell membrane</location>
        <topology evidence="1">Multi-pass membrane protein</topology>
    </subcellularLocation>
</comment>
<comment type="similarity">
    <text evidence="2">Belongs to the MotA family.</text>
</comment>
<feature type="transmembrane region" description="Helical" evidence="9">
    <location>
        <begin position="151"/>
        <end position="168"/>
    </location>
</feature>
<keyword evidence="3" id="KW-0813">Transport</keyword>
<evidence type="ECO:0000256" key="9">
    <source>
        <dbReference type="SAM" id="Phobius"/>
    </source>
</evidence>
<protein>
    <submittedName>
        <fullName evidence="11">Chemotaxis protein MotA</fullName>
    </submittedName>
</protein>
<dbReference type="PROSITE" id="PS01307">
    <property type="entry name" value="MOTA"/>
    <property type="match status" value="1"/>
</dbReference>
<dbReference type="InterPro" id="IPR000540">
    <property type="entry name" value="Flag_MotA_CS"/>
</dbReference>